<feature type="transmembrane region" description="Helical" evidence="1">
    <location>
        <begin position="20"/>
        <end position="41"/>
    </location>
</feature>
<dbReference type="AlphaFoldDB" id="A0AAW4J238"/>
<comment type="caution">
    <text evidence="2">The sequence shown here is derived from an EMBL/GenBank/DDBJ whole genome shotgun (WGS) entry which is preliminary data.</text>
</comment>
<dbReference type="InterPro" id="IPR019670">
    <property type="entry name" value="DUF2523"/>
</dbReference>
<evidence type="ECO:0000313" key="3">
    <source>
        <dbReference type="Proteomes" id="UP000670925"/>
    </source>
</evidence>
<keyword evidence="1" id="KW-0472">Membrane</keyword>
<gene>
    <name evidence="2" type="ORF">J5N55_02565</name>
</gene>
<dbReference type="EMBL" id="JAGFOT010000002">
    <property type="protein sequence ID" value="MBO3656972.1"/>
    <property type="molecule type" value="Genomic_DNA"/>
</dbReference>
<reference evidence="2" key="1">
    <citation type="submission" date="2021-03" db="EMBL/GenBank/DDBJ databases">
        <title>Acinetobacter spp. whole-genome sequenced from Terengganu.</title>
        <authorList>
            <person name="Mohd Rani F."/>
        </authorList>
    </citation>
    <scope>NUCLEOTIDE SEQUENCE</scope>
    <source>
        <strain evidence="2">AC1502</strain>
    </source>
</reference>
<dbReference type="Proteomes" id="UP000670925">
    <property type="component" value="Unassembled WGS sequence"/>
</dbReference>
<dbReference type="Pfam" id="PF10734">
    <property type="entry name" value="DUF2523"/>
    <property type="match status" value="1"/>
</dbReference>
<sequence>MSSLSTILASLNKGFLKNMLEGAGITLGVAGITLFSLNQAITHFKSSLGSLSVAVLQLANMMGLDTAFSIVLGAIVARYTQKSTQLVFKRR</sequence>
<dbReference type="RefSeq" id="WP_115736494.1">
    <property type="nucleotide sequence ID" value="NZ_CP031998.1"/>
</dbReference>
<proteinExistence type="predicted"/>
<keyword evidence="1" id="KW-0812">Transmembrane</keyword>
<protein>
    <submittedName>
        <fullName evidence="2">DUF2523 domain-containing protein</fullName>
    </submittedName>
</protein>
<name>A0AAW4J238_ACIHA</name>
<keyword evidence="1" id="KW-1133">Transmembrane helix</keyword>
<organism evidence="2 3">
    <name type="scientific">Acinetobacter haemolyticus</name>
    <dbReference type="NCBI Taxonomy" id="29430"/>
    <lineage>
        <taxon>Bacteria</taxon>
        <taxon>Pseudomonadati</taxon>
        <taxon>Pseudomonadota</taxon>
        <taxon>Gammaproteobacteria</taxon>
        <taxon>Moraxellales</taxon>
        <taxon>Moraxellaceae</taxon>
        <taxon>Acinetobacter</taxon>
    </lineage>
</organism>
<evidence type="ECO:0000256" key="1">
    <source>
        <dbReference type="SAM" id="Phobius"/>
    </source>
</evidence>
<feature type="transmembrane region" description="Helical" evidence="1">
    <location>
        <begin position="61"/>
        <end position="80"/>
    </location>
</feature>
<accession>A0AAW4J238</accession>
<evidence type="ECO:0000313" key="2">
    <source>
        <dbReference type="EMBL" id="MBO3656972.1"/>
    </source>
</evidence>